<reference evidence="1 2" key="1">
    <citation type="submission" date="2020-08" db="EMBL/GenBank/DDBJ databases">
        <title>Complete genome sequence of Raphidiopsis curvispora isolated from drinking water reservoir in South Korea.</title>
        <authorList>
            <person name="Jeong J."/>
        </authorList>
    </citation>
    <scope>NUCLEOTIDE SEQUENCE [LARGE SCALE GENOMIC DNA]</scope>
    <source>
        <strain evidence="1 2">GIHE-G1</strain>
    </source>
</reference>
<dbReference type="EMBL" id="CP060822">
    <property type="protein sequence ID" value="QNP29507.1"/>
    <property type="molecule type" value="Genomic_DNA"/>
</dbReference>
<dbReference type="Proteomes" id="UP000516013">
    <property type="component" value="Chromosome"/>
</dbReference>
<gene>
    <name evidence="1" type="ORF">IAR63_17110</name>
</gene>
<protein>
    <submittedName>
        <fullName evidence="1">Uncharacterized protein</fullName>
    </submittedName>
</protein>
<keyword evidence="2" id="KW-1185">Reference proteome</keyword>
<dbReference type="RefSeq" id="WP_187706103.1">
    <property type="nucleotide sequence ID" value="NZ_CP060822.1"/>
</dbReference>
<sequence>MSNSSYLTSKFCRQRVITGFLEWLYGKDALFRSETGLIYPLNVRSWVDAPKDSGEVLGDLQSETRQFPSSSWLLTEMQQKNKHLWNGRTYALDPRSKTEAVPGEEDRLHCMVGSYFDTVNTCTILEVELERAVAHLGPDSSPEQCYEALPLRRQLHGDHRGQNALQDAWTGRSRSAAVAISCCFVVNVGHTPNPRDQYRYFLRQRSGQVADGPGQYHIVPSMVFQPTGTDPFDPDSYNVEKTILREVAEELFNYEEGDFDPLSHPEIADLKTLLDQGGATLKITGIAMDLLCLRPELLTLLCIQDSTWFERHGGSLCFSDHEYDYDPSSGESWRSILDDEPFQSEGELAPHRCVATGAVSALLAKQYLLRE</sequence>
<proteinExistence type="predicted"/>
<evidence type="ECO:0000313" key="1">
    <source>
        <dbReference type="EMBL" id="QNP29507.1"/>
    </source>
</evidence>
<dbReference type="KEGG" id="ccur:IAR63_17110"/>
<evidence type="ECO:0000313" key="2">
    <source>
        <dbReference type="Proteomes" id="UP000516013"/>
    </source>
</evidence>
<dbReference type="AlphaFoldDB" id="A0A7H0F0E1"/>
<accession>A0A7H0F0E1</accession>
<organism evidence="1 2">
    <name type="scientific">Cylindrospermopsis curvispora GIHE-G1</name>
    <dbReference type="NCBI Taxonomy" id="2666332"/>
    <lineage>
        <taxon>Bacteria</taxon>
        <taxon>Bacillati</taxon>
        <taxon>Cyanobacteriota</taxon>
        <taxon>Cyanophyceae</taxon>
        <taxon>Nostocales</taxon>
        <taxon>Aphanizomenonaceae</taxon>
        <taxon>Cylindrospermopsis</taxon>
    </lineage>
</organism>
<name>A0A7H0F0E1_9CYAN</name>